<dbReference type="EMBL" id="PUHW01000023">
    <property type="protein sequence ID" value="KAG0690649.1"/>
    <property type="molecule type" value="Genomic_DNA"/>
</dbReference>
<organism evidence="4 5">
    <name type="scientific">Pichia californica</name>
    <dbReference type="NCBI Taxonomy" id="460514"/>
    <lineage>
        <taxon>Eukaryota</taxon>
        <taxon>Fungi</taxon>
        <taxon>Dikarya</taxon>
        <taxon>Ascomycota</taxon>
        <taxon>Saccharomycotina</taxon>
        <taxon>Pichiomycetes</taxon>
        <taxon>Pichiales</taxon>
        <taxon>Pichiaceae</taxon>
        <taxon>Pichia</taxon>
    </lineage>
</organism>
<reference evidence="4" key="1">
    <citation type="submission" date="2020-11" db="EMBL/GenBank/DDBJ databases">
        <title>Kefir isolates.</title>
        <authorList>
            <person name="Marcisauskas S."/>
            <person name="Kim Y."/>
            <person name="Blasche S."/>
        </authorList>
    </citation>
    <scope>NUCLEOTIDE SEQUENCE</scope>
    <source>
        <strain evidence="4">Olga-1</strain>
    </source>
</reference>
<dbReference type="InterPro" id="IPR055417">
    <property type="entry name" value="UFD1_N1"/>
</dbReference>
<dbReference type="Pfam" id="PF23580">
    <property type="entry name" value="Znf_XAF1_N"/>
    <property type="match status" value="1"/>
</dbReference>
<feature type="domain" description="Ubiquitin fusion degradation protein UFD1 N-terminal subdomain 1" evidence="3">
    <location>
        <begin position="1082"/>
        <end position="1155"/>
    </location>
</feature>
<dbReference type="InterPro" id="IPR014752">
    <property type="entry name" value="Arrestin-like_C"/>
</dbReference>
<evidence type="ECO:0000256" key="1">
    <source>
        <dbReference type="ARBA" id="ARBA00009100"/>
    </source>
</evidence>
<dbReference type="InterPro" id="IPR042299">
    <property type="entry name" value="Ufd1-like_Nn"/>
</dbReference>
<protein>
    <recommendedName>
        <fullName evidence="3">Ubiquitin fusion degradation protein UFD1 N-terminal subdomain 1 domain-containing protein</fullName>
    </recommendedName>
</protein>
<evidence type="ECO:0000259" key="3">
    <source>
        <dbReference type="Pfam" id="PF03152"/>
    </source>
</evidence>
<name>A0A9P7BHX2_9ASCO</name>
<dbReference type="PANTHER" id="PTHR12233">
    <property type="entry name" value="VACUOLAR PROTEIN SORTING 26 RELATED"/>
    <property type="match status" value="1"/>
</dbReference>
<comment type="caution">
    <text evidence="4">The sequence shown here is derived from an EMBL/GenBank/DDBJ whole genome shotgun (WGS) entry which is preliminary data.</text>
</comment>
<feature type="region of interest" description="Disordered" evidence="2">
    <location>
        <begin position="159"/>
        <end position="194"/>
    </location>
</feature>
<dbReference type="Gene3D" id="2.60.40.640">
    <property type="match status" value="2"/>
</dbReference>
<dbReference type="InterPro" id="IPR028934">
    <property type="entry name" value="Vps26-related"/>
</dbReference>
<dbReference type="Pfam" id="PF03152">
    <property type="entry name" value="UFD1_N1"/>
    <property type="match status" value="1"/>
</dbReference>
<gene>
    <name evidence="4" type="ORF">C6P40_002012</name>
</gene>
<feature type="compositionally biased region" description="Basic and acidic residues" evidence="2">
    <location>
        <begin position="182"/>
        <end position="194"/>
    </location>
</feature>
<dbReference type="Gene3D" id="2.40.40.50">
    <property type="entry name" value="Ubiquitin fusion degradation protein UFD1, N-terminal domain"/>
    <property type="match status" value="1"/>
</dbReference>
<dbReference type="Gene3D" id="3.10.330.10">
    <property type="match status" value="1"/>
</dbReference>
<evidence type="ECO:0000313" key="5">
    <source>
        <dbReference type="Proteomes" id="UP000697127"/>
    </source>
</evidence>
<dbReference type="Proteomes" id="UP000697127">
    <property type="component" value="Unassembled WGS sequence"/>
</dbReference>
<comment type="similarity">
    <text evidence="1">Belongs to the VPS26 family.</text>
</comment>
<evidence type="ECO:0000256" key="2">
    <source>
        <dbReference type="SAM" id="MobiDB-lite"/>
    </source>
</evidence>
<accession>A0A9P7BHX2</accession>
<sequence>MSFIFKSPLDIEINLDAEDTREVVEVNSNKGRKERLLLYKDGETVRGIATLRTRDNKKVEHNGIKVQLLGSIETHNDGKVINDDFLSFAQELASPGELKNVSNYNFEFRNVEKMYESYRGVNVRLRYYLKVTVSRKSADIIKERELWVYQYIHPNEITTTTNNNNNGIKSTDKSNNHNALSKQEDKTVTDPNDKIKSPVSTVKMDVGIENCLHIEFEYSKNKFPLKGVIVGRIYFLLVRLKIKHMELSLIRRETVGSGANQVSESTTVVRFEIMDGAPVKGETIPIRLFLGGFDLVPTYRDVNKKFSTRTFLSLVLIDEDARRYFKQISTPTDYYIVKLPKYINLNKPILSIGYKKEYKLYLSELDIKKGGKFNILIPKIKWICGPENNISKPKFEKLKTNLLKETIKFTGGSKAIFENYFKKVTCEFIPSSLEIKKPNKLLINVPYSTFSLKSFVFKDYITWIPNNDQTPKNILEENLDKLDIRKLTCFEENVEFIPKGIFYGDYLETEILLPLNQSYENKNINKLIKSKWKLKSSVQWDINEFLKNQIFDEPIRQIEIKYKVPIKNFEISHSYSYYQNQKNNIKMLQFEKWNFSKYKTYMMNWKPFGEIALEDVLNEDCKSTTNIIIPSMALSEEERYIKMSDLEKKTIDFIPKTDNYIKIPVETLTQEEKYPQKIKLNQSNFISEQRVYDVDPILDKYNDNFEDDLDDITINQLLNSSAHCYDNINGFTVKDSNLQDNDIQKIENENTTTQSMSNINSNSIMHNSIITSPKRTVSELDSIVMKKRQRTSVAQFDFGKKYPYLDILNQTTVSNVYPIDSPLINPTPQTSNNIELNNNFDNDFLEITEIKDEECILKIPEGKVCNIMLNIKFAEKFGAAYNKFNIMIDKYDNIDLNEYEMKEYKLGFDMFLNPTCGVLFFRPINVYQIDIKTGENMVIKQMSEIASQVLSLIVIIAIDSNFDISIDIKLTKFMEQIEDFGIQLFVISNEPKTIAISMFELIQQYSIFEDESYQWSPEHRFLENCGICNPFLTDWLLSNCTLEEFVEMSLEDRTIFLLRDMTQEKIQLLEKLKYNPFNRTKILDNHTDKIILPERILNKLINIQKEEGLISLPHPLVFKLSTPSHNTYVGVKEFHDQDEDSIFVSNDVCNRLNIKLPIDVIDNDNDNIEIDYDYVEDTQMLSLELALNVSGFEKSTTNAIIELYPRGNYRVQDWKIFLEATLSNKYTAVTTNDVLTFEVDKQEYILDVVGVKTSENIRTVCVVDRDIELIIKTLDNEKVSLNKDIGSFPGEYVDFYGIKEGEIKVNQRVKLEIKDFEKLICDGEFVLAFDSFVDDERFEYGSMNKAQKEWNNSFGESKIIYVYALGKEVTGSIEGIKFSIGSNCEDSKNIDDVIDEDSIKCIYCNNIIKKSSQFLHENFCRRNNILCPNGCGEVFLKNIPKTHWHCCSTFGNDEFSLKLHNKYNHENDGENDGEEITCDYCNKFHCSNKYILSKHKCEDCSFALHECQFCHLILPKEESNETTDFYGISSHEWLCGSKTTECMKCNKIIKLRELEIHMEMHNMNRLSRNIPKKCSNLNCVNTIKFEDHNNNVGLCKDCFGSLYSNVFDPDGKKLMQRIERKYILQIKNGCGDIENCCNLKCCSCSKCEIPIEIRASMGSVVKYVKNEIIKNIDNKNFEFEFCVSKKMNERRKYVNMFENGDWALGWICKSNEINGNDLDKMNEWLKNNAVSNEEYDNKNKNS</sequence>
<keyword evidence="5" id="KW-1185">Reference proteome</keyword>
<dbReference type="GO" id="GO:0006886">
    <property type="term" value="P:intracellular protein transport"/>
    <property type="evidence" value="ECO:0007669"/>
    <property type="project" value="InterPro"/>
</dbReference>
<proteinExistence type="inferred from homology"/>
<dbReference type="Pfam" id="PF03643">
    <property type="entry name" value="Vps26"/>
    <property type="match status" value="1"/>
</dbReference>
<evidence type="ECO:0000313" key="4">
    <source>
        <dbReference type="EMBL" id="KAG0690649.1"/>
    </source>
</evidence>